<name>A0A5D3CRQ1_CUCMM</name>
<proteinExistence type="predicted"/>
<dbReference type="Pfam" id="PF02992">
    <property type="entry name" value="Transposase_21"/>
    <property type="match status" value="1"/>
</dbReference>
<comment type="caution">
    <text evidence="2">The sequence shown here is derived from an EMBL/GenBank/DDBJ whole genome shotgun (WGS) entry which is preliminary data.</text>
</comment>
<dbReference type="EMBL" id="SSTD01009281">
    <property type="protein sequence ID" value="TYK14553.1"/>
    <property type="molecule type" value="Genomic_DNA"/>
</dbReference>
<dbReference type="Proteomes" id="UP000321393">
    <property type="component" value="Unassembled WGS sequence"/>
</dbReference>
<dbReference type="EMBL" id="SSTE01008830">
    <property type="protein sequence ID" value="KAA0054486.1"/>
    <property type="molecule type" value="Genomic_DNA"/>
</dbReference>
<protein>
    <submittedName>
        <fullName evidence="2">GDSL esterase/lipase</fullName>
    </submittedName>
</protein>
<organism evidence="2 4">
    <name type="scientific">Cucumis melo var. makuwa</name>
    <name type="common">Oriental melon</name>
    <dbReference type="NCBI Taxonomy" id="1194695"/>
    <lineage>
        <taxon>Eukaryota</taxon>
        <taxon>Viridiplantae</taxon>
        <taxon>Streptophyta</taxon>
        <taxon>Embryophyta</taxon>
        <taxon>Tracheophyta</taxon>
        <taxon>Spermatophyta</taxon>
        <taxon>Magnoliopsida</taxon>
        <taxon>eudicotyledons</taxon>
        <taxon>Gunneridae</taxon>
        <taxon>Pentapetalae</taxon>
        <taxon>rosids</taxon>
        <taxon>fabids</taxon>
        <taxon>Cucurbitales</taxon>
        <taxon>Cucurbitaceae</taxon>
        <taxon>Benincaseae</taxon>
        <taxon>Cucumis</taxon>
    </lineage>
</organism>
<accession>A0A5D3CRQ1</accession>
<reference evidence="3 4" key="1">
    <citation type="submission" date="2019-08" db="EMBL/GenBank/DDBJ databases">
        <title>Draft genome sequences of two oriental melons (Cucumis melo L. var makuwa).</title>
        <authorList>
            <person name="Kwon S.-Y."/>
        </authorList>
    </citation>
    <scope>NUCLEOTIDE SEQUENCE [LARGE SCALE GENOMIC DNA]</scope>
    <source>
        <strain evidence="4">cv. Chang Bougi</strain>
        <strain evidence="3">cv. SW 3</strain>
        <tissue evidence="2">Leaf</tissue>
    </source>
</reference>
<gene>
    <name evidence="2" type="ORF">E5676_scaffold552G00360</name>
    <name evidence="1" type="ORF">E6C27_scaffold24G002650</name>
</gene>
<dbReference type="Proteomes" id="UP000321947">
    <property type="component" value="Unassembled WGS sequence"/>
</dbReference>
<dbReference type="AlphaFoldDB" id="A0A5D3CRQ1"/>
<sequence length="170" mass="18965">MNSNWDSLEGVERHLLTTGISPFYIDSAYYGVLVNLHRVIQRFDEESSSSNPFDEGTSSNPFRKENEMLGMIQDLQTPIEHVEETEEGLENEIPFDRGVLNGWSNKSFNMMSSGICNSVQLAVSLGTGLVLIDSWNVRLGLASDGFNPFDLMSISCSMRHVVSIPYNVPP</sequence>
<evidence type="ECO:0000313" key="2">
    <source>
        <dbReference type="EMBL" id="TYK14553.1"/>
    </source>
</evidence>
<evidence type="ECO:0000313" key="3">
    <source>
        <dbReference type="Proteomes" id="UP000321393"/>
    </source>
</evidence>
<evidence type="ECO:0000313" key="4">
    <source>
        <dbReference type="Proteomes" id="UP000321947"/>
    </source>
</evidence>
<dbReference type="InterPro" id="IPR004242">
    <property type="entry name" value="Transposase_21"/>
</dbReference>
<evidence type="ECO:0000313" key="1">
    <source>
        <dbReference type="EMBL" id="KAA0054486.1"/>
    </source>
</evidence>